<dbReference type="STRING" id="658187.LDG_6997"/>
<evidence type="ECO:0000313" key="1">
    <source>
        <dbReference type="EMBL" id="EHL30852.1"/>
    </source>
</evidence>
<dbReference type="InParanoid" id="G9EP17"/>
<sequence>MRSFIKINGYGLCLKYKATIPFVSLGSVAFSRSIDPNQFC</sequence>
<accession>G9EP17</accession>
<proteinExistence type="predicted"/>
<keyword evidence="2" id="KW-1185">Reference proteome</keyword>
<reference evidence="1 2" key="1">
    <citation type="journal article" date="2011" name="BMC Genomics">
        <title>Insight into cross-talk between intra-amoebal pathogens.</title>
        <authorList>
            <person name="Gimenez G."/>
            <person name="Bertelli C."/>
            <person name="Moliner C."/>
            <person name="Robert C."/>
            <person name="Raoult D."/>
            <person name="Fournier P.E."/>
            <person name="Greub G."/>
        </authorList>
    </citation>
    <scope>NUCLEOTIDE SEQUENCE [LARGE SCALE GENOMIC DNA]</scope>
    <source>
        <strain evidence="1 2">LLAP12</strain>
    </source>
</reference>
<dbReference type="Proteomes" id="UP000002770">
    <property type="component" value="Unassembled WGS sequence"/>
</dbReference>
<dbReference type="EMBL" id="JH413822">
    <property type="protein sequence ID" value="EHL30852.1"/>
    <property type="molecule type" value="Genomic_DNA"/>
</dbReference>
<organism evidence="1 2">
    <name type="scientific">Legionella drancourtii LLAP12</name>
    <dbReference type="NCBI Taxonomy" id="658187"/>
    <lineage>
        <taxon>Bacteria</taxon>
        <taxon>Pseudomonadati</taxon>
        <taxon>Pseudomonadota</taxon>
        <taxon>Gammaproteobacteria</taxon>
        <taxon>Legionellales</taxon>
        <taxon>Legionellaceae</taxon>
        <taxon>Legionella</taxon>
    </lineage>
</organism>
<evidence type="ECO:0000313" key="2">
    <source>
        <dbReference type="Proteomes" id="UP000002770"/>
    </source>
</evidence>
<name>G9EP17_9GAMM</name>
<protein>
    <submittedName>
        <fullName evidence="1">Uncharacterized protein</fullName>
    </submittedName>
</protein>
<gene>
    <name evidence="1" type="ORF">LDG_6997</name>
</gene>
<dbReference type="HOGENOM" id="CLU_3291760_0_0_6"/>
<dbReference type="AlphaFoldDB" id="G9EP17"/>